<accession>A0A7L3X7F8</accession>
<feature type="compositionally biased region" description="Basic and acidic residues" evidence="1">
    <location>
        <begin position="34"/>
        <end position="44"/>
    </location>
</feature>
<feature type="region of interest" description="Disordered" evidence="1">
    <location>
        <begin position="377"/>
        <end position="397"/>
    </location>
</feature>
<dbReference type="Proteomes" id="UP000518911">
    <property type="component" value="Unassembled WGS sequence"/>
</dbReference>
<dbReference type="PANTHER" id="PTHR15545:SF4">
    <property type="entry name" value="PDZ DOMAIN-CONTAINING PROTEIN 4"/>
    <property type="match status" value="1"/>
</dbReference>
<evidence type="ECO:0000256" key="1">
    <source>
        <dbReference type="SAM" id="MobiDB-lite"/>
    </source>
</evidence>
<keyword evidence="3" id="KW-1185">Reference proteome</keyword>
<protein>
    <submittedName>
        <fullName evidence="2">PDZD4 protein</fullName>
    </submittedName>
</protein>
<feature type="region of interest" description="Disordered" evidence="1">
    <location>
        <begin position="267"/>
        <end position="318"/>
    </location>
</feature>
<feature type="compositionally biased region" description="Pro residues" evidence="1">
    <location>
        <begin position="67"/>
        <end position="76"/>
    </location>
</feature>
<feature type="compositionally biased region" description="Acidic residues" evidence="1">
    <location>
        <begin position="45"/>
        <end position="56"/>
    </location>
</feature>
<dbReference type="OrthoDB" id="123971at2759"/>
<feature type="compositionally biased region" description="Polar residues" evidence="1">
    <location>
        <begin position="278"/>
        <end position="289"/>
    </location>
</feature>
<feature type="compositionally biased region" description="Pro residues" evidence="1">
    <location>
        <begin position="114"/>
        <end position="137"/>
    </location>
</feature>
<dbReference type="AlphaFoldDB" id="A0A7L3X7F8"/>
<dbReference type="EMBL" id="VZUJ01157472">
    <property type="protein sequence ID" value="NXV84113.1"/>
    <property type="molecule type" value="Genomic_DNA"/>
</dbReference>
<reference evidence="2 3" key="1">
    <citation type="submission" date="2019-09" db="EMBL/GenBank/DDBJ databases">
        <title>Bird 10,000 Genomes (B10K) Project - Family phase.</title>
        <authorList>
            <person name="Zhang G."/>
        </authorList>
    </citation>
    <scope>NUCLEOTIDE SEQUENCE [LARGE SCALE GENOMIC DNA]</scope>
    <source>
        <strain evidence="2">OUT-0055</strain>
        <tissue evidence="2">Blood</tissue>
    </source>
</reference>
<name>A0A7L3X7F8_9GRUI</name>
<comment type="caution">
    <text evidence="2">The sequence shown here is derived from an EMBL/GenBank/DDBJ whole genome shotgun (WGS) entry which is preliminary data.</text>
</comment>
<dbReference type="InterPro" id="IPR051971">
    <property type="entry name" value="E3_ubiquitin-PDZ_ligase"/>
</dbReference>
<feature type="non-terminal residue" evidence="2">
    <location>
        <position position="1"/>
    </location>
</feature>
<feature type="compositionally biased region" description="Low complexity" evidence="1">
    <location>
        <begin position="183"/>
        <end position="195"/>
    </location>
</feature>
<proteinExistence type="predicted"/>
<evidence type="ECO:0000313" key="2">
    <source>
        <dbReference type="EMBL" id="NXV84113.1"/>
    </source>
</evidence>
<organism evidence="2 3">
    <name type="scientific">Atlantisia rogersi</name>
    <name type="common">Inaccessible Island rail</name>
    <dbReference type="NCBI Taxonomy" id="2478892"/>
    <lineage>
        <taxon>Eukaryota</taxon>
        <taxon>Metazoa</taxon>
        <taxon>Chordata</taxon>
        <taxon>Craniata</taxon>
        <taxon>Vertebrata</taxon>
        <taxon>Euteleostomi</taxon>
        <taxon>Archelosauria</taxon>
        <taxon>Archosauria</taxon>
        <taxon>Dinosauria</taxon>
        <taxon>Saurischia</taxon>
        <taxon>Theropoda</taxon>
        <taxon>Coelurosauria</taxon>
        <taxon>Aves</taxon>
        <taxon>Neognathae</taxon>
        <taxon>Neoaves</taxon>
        <taxon>Gruiformes</taxon>
        <taxon>Rallidae</taxon>
        <taxon>Atlantisia</taxon>
    </lineage>
</organism>
<gene>
    <name evidence="2" type="primary">Pdzd4_1</name>
    <name evidence="2" type="ORF">ATLROG_R15072</name>
</gene>
<sequence length="453" mass="48376">LKINGVEVQDREEAVAFLTREQQTNISLLLARPESQRWKDSDREDFLDDLGSDEDGEMRQRGRWTPPGQPPSPAAPCPRGAEPDSGVGRTDESTRNEESSEHDLLGDEAGDGPPQAPSQPRPGLPPRPPPPPPPPRRPSGTKPGARAAAKPGAGSTGRTGAGAAAAKPGAGMSGAGASGKPGAGFAPQPGAAPVAGLSQAELRRYRQLRGRLGGAGGGRGELALLEEELRHLEFKCRHLLRAQKMERLRERCLRAWLEAAGAEPPLADISEAPERDSTSAYNTGESCRSSPLLRGLATPAGPGSGGKGPRAKRPGRDRLLKARAIKILEERGGGSTTDDDARSELKTGRYWSREQRKQHLARAREQRRRREMLLQSRMEGSGSAGGGGPEQQQQQQQAVVMAAGGGASTRRGTRKRSRRILDNWVTIQEMLARGTRAADGGRVYNPLLSVTTV</sequence>
<dbReference type="PANTHER" id="PTHR15545">
    <property type="entry name" value="PDZ DOMAIN CONTAINING RING FINGER PROTEIN 3, 4"/>
    <property type="match status" value="1"/>
</dbReference>
<evidence type="ECO:0000313" key="3">
    <source>
        <dbReference type="Proteomes" id="UP000518911"/>
    </source>
</evidence>
<feature type="non-terminal residue" evidence="2">
    <location>
        <position position="453"/>
    </location>
</feature>
<feature type="compositionally biased region" description="Basic and acidic residues" evidence="1">
    <location>
        <begin position="89"/>
        <end position="105"/>
    </location>
</feature>
<feature type="compositionally biased region" description="Low complexity" evidence="1">
    <location>
        <begin position="161"/>
        <end position="170"/>
    </location>
</feature>
<feature type="region of interest" description="Disordered" evidence="1">
    <location>
        <begin position="33"/>
        <end position="195"/>
    </location>
</feature>
<feature type="compositionally biased region" description="Gly residues" evidence="1">
    <location>
        <begin position="171"/>
        <end position="182"/>
    </location>
</feature>
<feature type="compositionally biased region" description="Low complexity" evidence="1">
    <location>
        <begin position="138"/>
        <end position="153"/>
    </location>
</feature>